<dbReference type="Proteomes" id="UP000800036">
    <property type="component" value="Unassembled WGS sequence"/>
</dbReference>
<name>A0A6A5UZE2_9PLEO</name>
<protein>
    <submittedName>
        <fullName evidence="1">Uncharacterized protein</fullName>
    </submittedName>
</protein>
<organism evidence="1 2">
    <name type="scientific">Bimuria novae-zelandiae CBS 107.79</name>
    <dbReference type="NCBI Taxonomy" id="1447943"/>
    <lineage>
        <taxon>Eukaryota</taxon>
        <taxon>Fungi</taxon>
        <taxon>Dikarya</taxon>
        <taxon>Ascomycota</taxon>
        <taxon>Pezizomycotina</taxon>
        <taxon>Dothideomycetes</taxon>
        <taxon>Pleosporomycetidae</taxon>
        <taxon>Pleosporales</taxon>
        <taxon>Massarineae</taxon>
        <taxon>Didymosphaeriaceae</taxon>
        <taxon>Bimuria</taxon>
    </lineage>
</organism>
<dbReference type="AlphaFoldDB" id="A0A6A5UZE2"/>
<dbReference type="OrthoDB" id="3701757at2759"/>
<evidence type="ECO:0000313" key="1">
    <source>
        <dbReference type="EMBL" id="KAF1966427.1"/>
    </source>
</evidence>
<gene>
    <name evidence="1" type="ORF">BU23DRAFT_603556</name>
</gene>
<sequence length="292" mass="33291">MCFRLWRFARGPNKNTAVEFEEWFQNVTQDDIRNHFLAYFKEGNEIWGPLYTKTDREYFDERMAGLVAASDDHIQPNSIIGKLSQAHPSKADIIQSMTPTLEQLSVAYASFPFSTPVVLTKDALCRAILLLTERGWCCWRQGKGTSIRSRSDEKQLSFLYSTLVCPPAGAPTQGDVLDVVCRVRYPCDVHQGTILNGLNYLQRHPDTDFIPLAERLQPVQDAQPLDPLPVSQIQLLHTFAVAFTPPWFKEPVPPGFEDSESINEEQFITWAKEARLLLCLHRLFEVVLPPLK</sequence>
<evidence type="ECO:0000313" key="2">
    <source>
        <dbReference type="Proteomes" id="UP000800036"/>
    </source>
</evidence>
<dbReference type="EMBL" id="ML976746">
    <property type="protein sequence ID" value="KAF1966427.1"/>
    <property type="molecule type" value="Genomic_DNA"/>
</dbReference>
<keyword evidence="2" id="KW-1185">Reference proteome</keyword>
<accession>A0A6A5UZE2</accession>
<proteinExistence type="predicted"/>
<reference evidence="1" key="1">
    <citation type="journal article" date="2020" name="Stud. Mycol.">
        <title>101 Dothideomycetes genomes: a test case for predicting lifestyles and emergence of pathogens.</title>
        <authorList>
            <person name="Haridas S."/>
            <person name="Albert R."/>
            <person name="Binder M."/>
            <person name="Bloem J."/>
            <person name="Labutti K."/>
            <person name="Salamov A."/>
            <person name="Andreopoulos B."/>
            <person name="Baker S."/>
            <person name="Barry K."/>
            <person name="Bills G."/>
            <person name="Bluhm B."/>
            <person name="Cannon C."/>
            <person name="Castanera R."/>
            <person name="Culley D."/>
            <person name="Daum C."/>
            <person name="Ezra D."/>
            <person name="Gonzalez J."/>
            <person name="Henrissat B."/>
            <person name="Kuo A."/>
            <person name="Liang C."/>
            <person name="Lipzen A."/>
            <person name="Lutzoni F."/>
            <person name="Magnuson J."/>
            <person name="Mondo S."/>
            <person name="Nolan M."/>
            <person name="Ohm R."/>
            <person name="Pangilinan J."/>
            <person name="Park H.-J."/>
            <person name="Ramirez L."/>
            <person name="Alfaro M."/>
            <person name="Sun H."/>
            <person name="Tritt A."/>
            <person name="Yoshinaga Y."/>
            <person name="Zwiers L.-H."/>
            <person name="Turgeon B."/>
            <person name="Goodwin S."/>
            <person name="Spatafora J."/>
            <person name="Crous P."/>
            <person name="Grigoriev I."/>
        </authorList>
    </citation>
    <scope>NUCLEOTIDE SEQUENCE</scope>
    <source>
        <strain evidence="1">CBS 107.79</strain>
    </source>
</reference>